<evidence type="ECO:0000313" key="2">
    <source>
        <dbReference type="Proteomes" id="UP001146120"/>
    </source>
</evidence>
<gene>
    <name evidence="1" type="ORF">N0F65_001884</name>
</gene>
<keyword evidence="2" id="KW-1185">Reference proteome</keyword>
<accession>A0AAV2YY79</accession>
<protein>
    <recommendedName>
        <fullName evidence="3">Peptidase S74 domain-containing protein</fullName>
    </recommendedName>
</protein>
<sequence length="483" mass="50823">MGKLTIGSTGLVEINNTSPAKQLDVFGSTALTNALYQITDGIVTYQQYFDGSQCTLQTYSNHPLTFATNNAAPQMSILTNGNVSVLADNVLALSANTLTATTLSGTLSAAARPNITSVETLSSLTVSGSIAGTLSTAAQPNVTSVGTLSSLTVSGAANATVSTAAQPNITSTGNLTIPASLTISNGSSPITCTNSPSSSTFTAMSNSTAANWVNSATASTYGLSLISSVDTNTSQLGCAVAFGNSATDAIPLSAIRMERLSSTSGNMVLSTRKVLLLRMPFASTSDNVDPIIFDVQLYNGSGLTSTNAAIIGTFSNNDLGFQTGDVRKRTLKYSAGYLGFGTTSSGTFLHVNGTASNAFNVGGSLYSQTTSTASTVSQLGPVTVSYPLHFGQRAKENIKQLDESYCENFFKANIFTYNYIGSEETIPKIEFIAQDLNRLRYMNLLTLTPNENMKKVDEDDIEDAQMNIDYNKITVINVFMIKN</sequence>
<proteinExistence type="predicted"/>
<reference evidence="1" key="1">
    <citation type="submission" date="2022-11" db="EMBL/GenBank/DDBJ databases">
        <authorList>
            <person name="Morgan W.R."/>
            <person name="Tartar A."/>
        </authorList>
    </citation>
    <scope>NUCLEOTIDE SEQUENCE</scope>
    <source>
        <strain evidence="1">ARSEF 373</strain>
    </source>
</reference>
<dbReference type="EMBL" id="DAKRPA010000079">
    <property type="protein sequence ID" value="DAZ99647.1"/>
    <property type="molecule type" value="Genomic_DNA"/>
</dbReference>
<organism evidence="1 2">
    <name type="scientific">Lagenidium giganteum</name>
    <dbReference type="NCBI Taxonomy" id="4803"/>
    <lineage>
        <taxon>Eukaryota</taxon>
        <taxon>Sar</taxon>
        <taxon>Stramenopiles</taxon>
        <taxon>Oomycota</taxon>
        <taxon>Peronosporomycetes</taxon>
        <taxon>Pythiales</taxon>
        <taxon>Pythiaceae</taxon>
    </lineage>
</organism>
<name>A0AAV2YY79_9STRA</name>
<evidence type="ECO:0000313" key="1">
    <source>
        <dbReference type="EMBL" id="DAZ99647.1"/>
    </source>
</evidence>
<dbReference type="AlphaFoldDB" id="A0AAV2YY79"/>
<reference evidence="1" key="2">
    <citation type="journal article" date="2023" name="Microbiol Resour">
        <title>Decontamination and Annotation of the Draft Genome Sequence of the Oomycete Lagenidium giganteum ARSEF 373.</title>
        <authorList>
            <person name="Morgan W.R."/>
            <person name="Tartar A."/>
        </authorList>
    </citation>
    <scope>NUCLEOTIDE SEQUENCE</scope>
    <source>
        <strain evidence="1">ARSEF 373</strain>
    </source>
</reference>
<comment type="caution">
    <text evidence="1">The sequence shown here is derived from an EMBL/GenBank/DDBJ whole genome shotgun (WGS) entry which is preliminary data.</text>
</comment>
<dbReference type="Proteomes" id="UP001146120">
    <property type="component" value="Unassembled WGS sequence"/>
</dbReference>
<evidence type="ECO:0008006" key="3">
    <source>
        <dbReference type="Google" id="ProtNLM"/>
    </source>
</evidence>